<accession>A0A5K3FM32</accession>
<organism evidence="1">
    <name type="scientific">Mesocestoides corti</name>
    <name type="common">Flatworm</name>
    <dbReference type="NCBI Taxonomy" id="53468"/>
    <lineage>
        <taxon>Eukaryota</taxon>
        <taxon>Metazoa</taxon>
        <taxon>Spiralia</taxon>
        <taxon>Lophotrochozoa</taxon>
        <taxon>Platyhelminthes</taxon>
        <taxon>Cestoda</taxon>
        <taxon>Eucestoda</taxon>
        <taxon>Cyclophyllidea</taxon>
        <taxon>Mesocestoididae</taxon>
        <taxon>Mesocestoides</taxon>
    </lineage>
</organism>
<reference evidence="1" key="1">
    <citation type="submission" date="2019-11" db="UniProtKB">
        <authorList>
            <consortium name="WormBaseParasite"/>
        </authorList>
    </citation>
    <scope>IDENTIFICATION</scope>
</reference>
<dbReference type="WBParaSite" id="MCU_009687-RA">
    <property type="protein sequence ID" value="MCU_009687-RA"/>
    <property type="gene ID" value="MCU_009687"/>
</dbReference>
<dbReference type="AlphaFoldDB" id="A0A5K3FM32"/>
<sequence>ILSPVTDLLQTSLKKQTPTRQYKTAFQVDRLALACVTSLPQWKKKTKRVLQSGHLPDYCRCIPTPRA</sequence>
<name>A0A5K3FM32_MESCO</name>
<protein>
    <submittedName>
        <fullName evidence="1">Ovule protein</fullName>
    </submittedName>
</protein>
<evidence type="ECO:0000313" key="1">
    <source>
        <dbReference type="WBParaSite" id="MCU_009687-RA"/>
    </source>
</evidence>
<proteinExistence type="predicted"/>